<gene>
    <name evidence="3" type="ORF">LSH36_812g00036</name>
</gene>
<evidence type="ECO:0000313" key="3">
    <source>
        <dbReference type="EMBL" id="KAK2143792.1"/>
    </source>
</evidence>
<keyword evidence="2" id="KW-1133">Transmembrane helix</keyword>
<sequence length="89" mass="9765">MIKDTLPGKVDCTNVTIALWVVSSLLLASVVANIVMLVLSRHQLKPGSSSQKTGPPRNDQDNDQIEPNYNSLRSRDPVLPSVYEGLYVT</sequence>
<protein>
    <submittedName>
        <fullName evidence="3">Uncharacterized protein</fullName>
    </submittedName>
</protein>
<keyword evidence="4" id="KW-1185">Reference proteome</keyword>
<feature type="region of interest" description="Disordered" evidence="1">
    <location>
        <begin position="44"/>
        <end position="77"/>
    </location>
</feature>
<name>A0AAD9J0H2_9ANNE</name>
<organism evidence="3 4">
    <name type="scientific">Paralvinella palmiformis</name>
    <dbReference type="NCBI Taxonomy" id="53620"/>
    <lineage>
        <taxon>Eukaryota</taxon>
        <taxon>Metazoa</taxon>
        <taxon>Spiralia</taxon>
        <taxon>Lophotrochozoa</taxon>
        <taxon>Annelida</taxon>
        <taxon>Polychaeta</taxon>
        <taxon>Sedentaria</taxon>
        <taxon>Canalipalpata</taxon>
        <taxon>Terebellida</taxon>
        <taxon>Terebelliformia</taxon>
        <taxon>Alvinellidae</taxon>
        <taxon>Paralvinella</taxon>
    </lineage>
</organism>
<keyword evidence="2" id="KW-0472">Membrane</keyword>
<evidence type="ECO:0000256" key="1">
    <source>
        <dbReference type="SAM" id="MobiDB-lite"/>
    </source>
</evidence>
<reference evidence="3" key="1">
    <citation type="journal article" date="2023" name="Mol. Biol. Evol.">
        <title>Third-Generation Sequencing Reveals the Adaptive Role of the Epigenome in Three Deep-Sea Polychaetes.</title>
        <authorList>
            <person name="Perez M."/>
            <person name="Aroh O."/>
            <person name="Sun Y."/>
            <person name="Lan Y."/>
            <person name="Juniper S.K."/>
            <person name="Young C.R."/>
            <person name="Angers B."/>
            <person name="Qian P.Y."/>
        </authorList>
    </citation>
    <scope>NUCLEOTIDE SEQUENCE</scope>
    <source>
        <strain evidence="3">P08H-3</strain>
    </source>
</reference>
<evidence type="ECO:0000313" key="4">
    <source>
        <dbReference type="Proteomes" id="UP001208570"/>
    </source>
</evidence>
<proteinExistence type="predicted"/>
<dbReference type="Proteomes" id="UP001208570">
    <property type="component" value="Unassembled WGS sequence"/>
</dbReference>
<keyword evidence="2" id="KW-0812">Transmembrane</keyword>
<dbReference type="EMBL" id="JAODUP010000812">
    <property type="protein sequence ID" value="KAK2143792.1"/>
    <property type="molecule type" value="Genomic_DNA"/>
</dbReference>
<dbReference type="AlphaFoldDB" id="A0AAD9J0H2"/>
<accession>A0AAD9J0H2</accession>
<feature type="transmembrane region" description="Helical" evidence="2">
    <location>
        <begin position="17"/>
        <end position="39"/>
    </location>
</feature>
<evidence type="ECO:0000256" key="2">
    <source>
        <dbReference type="SAM" id="Phobius"/>
    </source>
</evidence>
<comment type="caution">
    <text evidence="3">The sequence shown here is derived from an EMBL/GenBank/DDBJ whole genome shotgun (WGS) entry which is preliminary data.</text>
</comment>